<dbReference type="AlphaFoldDB" id="A0A915KX14"/>
<name>A0A915KX14_ROMCU</name>
<proteinExistence type="predicted"/>
<keyword evidence="2" id="KW-1185">Reference proteome</keyword>
<reference evidence="3" key="1">
    <citation type="submission" date="2022-11" db="UniProtKB">
        <authorList>
            <consortium name="WormBaseParasite"/>
        </authorList>
    </citation>
    <scope>IDENTIFICATION</scope>
</reference>
<feature type="compositionally biased region" description="Polar residues" evidence="1">
    <location>
        <begin position="108"/>
        <end position="119"/>
    </location>
</feature>
<evidence type="ECO:0000313" key="2">
    <source>
        <dbReference type="Proteomes" id="UP000887565"/>
    </source>
</evidence>
<accession>A0A915KX14</accession>
<feature type="compositionally biased region" description="Polar residues" evidence="1">
    <location>
        <begin position="59"/>
        <end position="71"/>
    </location>
</feature>
<evidence type="ECO:0000313" key="3">
    <source>
        <dbReference type="WBParaSite" id="nRc.2.0.1.t42709-RA"/>
    </source>
</evidence>
<protein>
    <submittedName>
        <fullName evidence="3">Uncharacterized protein</fullName>
    </submittedName>
</protein>
<organism evidence="2 3">
    <name type="scientific">Romanomermis culicivorax</name>
    <name type="common">Nematode worm</name>
    <dbReference type="NCBI Taxonomy" id="13658"/>
    <lineage>
        <taxon>Eukaryota</taxon>
        <taxon>Metazoa</taxon>
        <taxon>Ecdysozoa</taxon>
        <taxon>Nematoda</taxon>
        <taxon>Enoplea</taxon>
        <taxon>Dorylaimia</taxon>
        <taxon>Mermithida</taxon>
        <taxon>Mermithoidea</taxon>
        <taxon>Mermithidae</taxon>
        <taxon>Romanomermis</taxon>
    </lineage>
</organism>
<feature type="compositionally biased region" description="Acidic residues" evidence="1">
    <location>
        <begin position="9"/>
        <end position="18"/>
    </location>
</feature>
<feature type="region of interest" description="Disordered" evidence="1">
    <location>
        <begin position="1"/>
        <end position="75"/>
    </location>
</feature>
<feature type="region of interest" description="Disordered" evidence="1">
    <location>
        <begin position="100"/>
        <end position="132"/>
    </location>
</feature>
<dbReference type="WBParaSite" id="nRc.2.0.1.t42709-RA">
    <property type="protein sequence ID" value="nRc.2.0.1.t42709-RA"/>
    <property type="gene ID" value="nRc.2.0.1.g42709"/>
</dbReference>
<sequence>MAGSGNGSDDGECEDECEPLSAETSVATRIPPQSDECEPLSDTTVKTAADATPRPPPSRSVQTTTMSNNQVDGCEGEGIHNMAHLLKMRFTTLPDIFTDECEPLDNGTPGSSVQSTVPPSNDDADECSDDDENTENDCIPLIFKHQVRNFTVIILTDELYLHFLNLLISISQKVVFLQAFWQARWAISSNPAIDVNFGKIKIQESRMFFRIHNKKNI</sequence>
<dbReference type="Proteomes" id="UP000887565">
    <property type="component" value="Unplaced"/>
</dbReference>
<feature type="compositionally biased region" description="Acidic residues" evidence="1">
    <location>
        <begin position="122"/>
        <end position="132"/>
    </location>
</feature>
<evidence type="ECO:0000256" key="1">
    <source>
        <dbReference type="SAM" id="MobiDB-lite"/>
    </source>
</evidence>